<sequence>MTLKRPPLSTNEFYHVYNKSIADENIFDNLRYLGKILEIVDYYQYNQRIKLSRFYSLPKLLQENYLKYVKKSSPLINIYSFSFMPNHFHFLLKQLEDNGVKKFLSNIQNSYAKCFNLINNRNGSLFLNSFKYKRIINEETFIHVCRYVHLNPVTSHLIEFNQLVNYPFCSYSWYLNNNLNRFVNTDLIMSNFKTKDRFIKFHKNQVDYQRRLKEIKDLLME</sequence>
<reference evidence="2 3" key="1">
    <citation type="submission" date="2017-09" db="EMBL/GenBank/DDBJ databases">
        <title>Depth-based differentiation of microbial function through sediment-hosted aquifers and enrichment of novel symbionts in the deep terrestrial subsurface.</title>
        <authorList>
            <person name="Probst A.J."/>
            <person name="Ladd B."/>
            <person name="Jarett J.K."/>
            <person name="Geller-Mcgrath D.E."/>
            <person name="Sieber C.M."/>
            <person name="Emerson J.B."/>
            <person name="Anantharaman K."/>
            <person name="Thomas B.C."/>
            <person name="Malmstrom R."/>
            <person name="Stieglmeier M."/>
            <person name="Klingl A."/>
            <person name="Woyke T."/>
            <person name="Ryan C.M."/>
            <person name="Banfield J.F."/>
        </authorList>
    </citation>
    <scope>NUCLEOTIDE SEQUENCE [LARGE SCALE GENOMIC DNA]</scope>
    <source>
        <strain evidence="2">CG11_big_fil_rev_8_21_14_0_20_35_14</strain>
    </source>
</reference>
<evidence type="ECO:0000313" key="3">
    <source>
        <dbReference type="Proteomes" id="UP000229570"/>
    </source>
</evidence>
<proteinExistence type="predicted"/>
<evidence type="ECO:0000313" key="2">
    <source>
        <dbReference type="EMBL" id="PIQ72237.1"/>
    </source>
</evidence>
<feature type="domain" description="Transposase IS200-like" evidence="1">
    <location>
        <begin position="9"/>
        <end position="151"/>
    </location>
</feature>
<dbReference type="Proteomes" id="UP000229570">
    <property type="component" value="Unassembled WGS sequence"/>
</dbReference>
<dbReference type="InterPro" id="IPR036515">
    <property type="entry name" value="Transposase_17_sf"/>
</dbReference>
<dbReference type="Pfam" id="PF01797">
    <property type="entry name" value="Y1_Tnp"/>
    <property type="match status" value="1"/>
</dbReference>
<comment type="caution">
    <text evidence="2">The sequence shown here is derived from an EMBL/GenBank/DDBJ whole genome shotgun (WGS) entry which is preliminary data.</text>
</comment>
<dbReference type="SMART" id="SM01321">
    <property type="entry name" value="Y1_Tnp"/>
    <property type="match status" value="1"/>
</dbReference>
<dbReference type="PANTHER" id="PTHR34322">
    <property type="entry name" value="TRANSPOSASE, Y1_TNP DOMAIN-CONTAINING"/>
    <property type="match status" value="1"/>
</dbReference>
<dbReference type="GO" id="GO:0003677">
    <property type="term" value="F:DNA binding"/>
    <property type="evidence" value="ECO:0007669"/>
    <property type="project" value="InterPro"/>
</dbReference>
<dbReference type="EMBL" id="PCVL01000061">
    <property type="protein sequence ID" value="PIQ72237.1"/>
    <property type="molecule type" value="Genomic_DNA"/>
</dbReference>
<protein>
    <recommendedName>
        <fullName evidence="1">Transposase IS200-like domain-containing protein</fullName>
    </recommendedName>
</protein>
<dbReference type="InterPro" id="IPR002686">
    <property type="entry name" value="Transposase_17"/>
</dbReference>
<gene>
    <name evidence="2" type="ORF">COV86_04055</name>
</gene>
<evidence type="ECO:0000259" key="1">
    <source>
        <dbReference type="SMART" id="SM01321"/>
    </source>
</evidence>
<dbReference type="GO" id="GO:0006313">
    <property type="term" value="P:DNA transposition"/>
    <property type="evidence" value="ECO:0007669"/>
    <property type="project" value="InterPro"/>
</dbReference>
<dbReference type="SUPFAM" id="SSF143422">
    <property type="entry name" value="Transposase IS200-like"/>
    <property type="match status" value="1"/>
</dbReference>
<dbReference type="AlphaFoldDB" id="A0A2H0KLU3"/>
<accession>A0A2H0KLU3</accession>
<dbReference type="GO" id="GO:0004803">
    <property type="term" value="F:transposase activity"/>
    <property type="evidence" value="ECO:0007669"/>
    <property type="project" value="InterPro"/>
</dbReference>
<dbReference type="PANTHER" id="PTHR34322:SF2">
    <property type="entry name" value="TRANSPOSASE IS200-LIKE DOMAIN-CONTAINING PROTEIN"/>
    <property type="match status" value="1"/>
</dbReference>
<dbReference type="Gene3D" id="3.30.70.1290">
    <property type="entry name" value="Transposase IS200-like"/>
    <property type="match status" value="1"/>
</dbReference>
<organism evidence="2 3">
    <name type="scientific">Candidatus Roizmanbacteria bacterium CG11_big_fil_rev_8_21_14_0_20_35_14</name>
    <dbReference type="NCBI Taxonomy" id="1974855"/>
    <lineage>
        <taxon>Bacteria</taxon>
        <taxon>Candidatus Roizmaniibacteriota</taxon>
    </lineage>
</organism>
<name>A0A2H0KLU3_9BACT</name>